<name>F9Q2C4_STROR</name>
<dbReference type="PATRIC" id="fig|1035190.4.peg.739"/>
<sequence length="277" mass="31347">MIILTVVILSKIKDNHVSNGNVVSSNTIVESSTSSATSNYAIIDATNKELENLDYYLLKDRTKIGQKYRFSLKLPKRSEWRTSPYIDGFTEIEIKEFSFIRVQVSNSLAEQLEGEKTTKFVVEVVEKNSERYLMALEAKLEEKDSLSSNQSVPPESSSDLSTKSEQSVTKKIDLEKYYDAIKDSVDTVNTEAGYSLLEMEKTSVTPGIRIILTENNDSYSEKELRTVIRALNKSLYKIAITHGVNSPRFYYILSGEEVAVNRYIMAPDEVKFSGKLK</sequence>
<proteinExistence type="predicted"/>
<feature type="compositionally biased region" description="Low complexity" evidence="1">
    <location>
        <begin position="146"/>
        <end position="158"/>
    </location>
</feature>
<comment type="caution">
    <text evidence="2">The sequence shown here is derived from an EMBL/GenBank/DDBJ whole genome shotgun (WGS) entry which is preliminary data.</text>
</comment>
<dbReference type="Proteomes" id="UP000005621">
    <property type="component" value="Unassembled WGS sequence"/>
</dbReference>
<feature type="region of interest" description="Disordered" evidence="1">
    <location>
        <begin position="144"/>
        <end position="165"/>
    </location>
</feature>
<evidence type="ECO:0000313" key="2">
    <source>
        <dbReference type="EMBL" id="EGV02209.1"/>
    </source>
</evidence>
<protein>
    <submittedName>
        <fullName evidence="2">Conserved domain protein</fullName>
    </submittedName>
</protein>
<dbReference type="EMBL" id="AFUU01000003">
    <property type="protein sequence ID" value="EGV02209.1"/>
    <property type="molecule type" value="Genomic_DNA"/>
</dbReference>
<reference evidence="2 3" key="1">
    <citation type="submission" date="2011-07" db="EMBL/GenBank/DDBJ databases">
        <authorList>
            <person name="Harkins D.M."/>
            <person name="Madupu R."/>
            <person name="Durkin A.S."/>
            <person name="Torralba M."/>
            <person name="Methe B."/>
            <person name="Sutton G.G."/>
            <person name="Nelson K.E."/>
        </authorList>
    </citation>
    <scope>NUCLEOTIDE SEQUENCE [LARGE SCALE GENOMIC DNA]</scope>
    <source>
        <strain evidence="2 3">SK313</strain>
    </source>
</reference>
<gene>
    <name evidence="2" type="ORF">HMPREF9950_1204</name>
</gene>
<evidence type="ECO:0000313" key="3">
    <source>
        <dbReference type="Proteomes" id="UP000005621"/>
    </source>
</evidence>
<evidence type="ECO:0000256" key="1">
    <source>
        <dbReference type="SAM" id="MobiDB-lite"/>
    </source>
</evidence>
<dbReference type="AlphaFoldDB" id="F9Q2C4"/>
<organism evidence="2 3">
    <name type="scientific">Streptococcus oralis SK313</name>
    <dbReference type="NCBI Taxonomy" id="1035190"/>
    <lineage>
        <taxon>Bacteria</taxon>
        <taxon>Bacillati</taxon>
        <taxon>Bacillota</taxon>
        <taxon>Bacilli</taxon>
        <taxon>Lactobacillales</taxon>
        <taxon>Streptococcaceae</taxon>
        <taxon>Streptococcus</taxon>
    </lineage>
</organism>
<accession>F9Q2C4</accession>